<dbReference type="SUPFAM" id="SSF56024">
    <property type="entry name" value="Phospholipase D/nuclease"/>
    <property type="match status" value="1"/>
</dbReference>
<evidence type="ECO:0000313" key="3">
    <source>
        <dbReference type="Proteomes" id="UP000189681"/>
    </source>
</evidence>
<dbReference type="GO" id="GO:0006793">
    <property type="term" value="P:phosphorus metabolic process"/>
    <property type="evidence" value="ECO:0007669"/>
    <property type="project" value="UniProtKB-ARBA"/>
</dbReference>
<dbReference type="Proteomes" id="UP000189681">
    <property type="component" value="Unassembled WGS sequence"/>
</dbReference>
<gene>
    <name evidence="2" type="ORF">AYP45_02425</name>
</gene>
<dbReference type="GO" id="GO:0003824">
    <property type="term" value="F:catalytic activity"/>
    <property type="evidence" value="ECO:0007669"/>
    <property type="project" value="InterPro"/>
</dbReference>
<dbReference type="PROSITE" id="PS50035">
    <property type="entry name" value="PLD"/>
    <property type="match status" value="1"/>
</dbReference>
<sequence>MDEFMKIGPKARLPKSLPFWTWINGELMLAIQLTDEGEIIDGHPVVKLKVIRGSVGTNARWGATTREHPKGSPATCSQLRGIFVHDKAMMIDDIHVYIGSGNINRRGFFQDGEIGIFTVPEQLKAAPDNPARILRTDIWAEQLNLPPSMGATLLQDPIAAFELFRRHFYGGNRFVPLSLFDLNDDADLQFSINSNLLMNALVNIGMGWFTSVREKIYNSFVDPTTIDDPQPKPGP</sequence>
<organism evidence="2 3">
    <name type="scientific">Candidatus Brocadia carolinensis</name>
    <dbReference type="NCBI Taxonomy" id="1004156"/>
    <lineage>
        <taxon>Bacteria</taxon>
        <taxon>Pseudomonadati</taxon>
        <taxon>Planctomycetota</taxon>
        <taxon>Candidatus Brocadiia</taxon>
        <taxon>Candidatus Brocadiales</taxon>
        <taxon>Candidatus Brocadiaceae</taxon>
        <taxon>Candidatus Brocadia</taxon>
    </lineage>
</organism>
<dbReference type="AlphaFoldDB" id="A0A1V4AWW2"/>
<proteinExistence type="predicted"/>
<feature type="domain" description="PLD phosphodiesterase" evidence="1">
    <location>
        <begin position="80"/>
        <end position="107"/>
    </location>
</feature>
<dbReference type="InterPro" id="IPR001736">
    <property type="entry name" value="PLipase_D/transphosphatidylase"/>
</dbReference>
<accession>A0A1V4AWW2</accession>
<reference evidence="2 3" key="1">
    <citation type="journal article" date="2017" name="Water Res.">
        <title>Discovery and metagenomic analysis of an anammox bacterial enrichment related to Candidatus "Brocadia caroliniensis" in a full-scale glycerol-fed nitritation-denitritation separate centrate treatment process.</title>
        <authorList>
            <person name="Park H."/>
            <person name="Brotto A.C."/>
            <person name="van Loosdrecht M.C."/>
            <person name="Chandran K."/>
        </authorList>
    </citation>
    <scope>NUCLEOTIDE SEQUENCE [LARGE SCALE GENOMIC DNA]</scope>
    <source>
        <strain evidence="2">26THWARD</strain>
    </source>
</reference>
<protein>
    <recommendedName>
        <fullName evidence="1">PLD phosphodiesterase domain-containing protein</fullName>
    </recommendedName>
</protein>
<name>A0A1V4AWW2_9BACT</name>
<dbReference type="EMBL" id="AYTS01000023">
    <property type="protein sequence ID" value="OOP57617.1"/>
    <property type="molecule type" value="Genomic_DNA"/>
</dbReference>
<evidence type="ECO:0000313" key="2">
    <source>
        <dbReference type="EMBL" id="OOP57617.1"/>
    </source>
</evidence>
<dbReference type="SMART" id="SM00155">
    <property type="entry name" value="PLDc"/>
    <property type="match status" value="1"/>
</dbReference>
<evidence type="ECO:0000259" key="1">
    <source>
        <dbReference type="PROSITE" id="PS50035"/>
    </source>
</evidence>
<dbReference type="Gene3D" id="3.30.870.10">
    <property type="entry name" value="Endonuclease Chain A"/>
    <property type="match status" value="1"/>
</dbReference>
<comment type="caution">
    <text evidence="2">The sequence shown here is derived from an EMBL/GenBank/DDBJ whole genome shotgun (WGS) entry which is preliminary data.</text>
</comment>
<dbReference type="STRING" id="1004156.AYP45_02425"/>